<dbReference type="InParanoid" id="K3ZNN4"/>
<feature type="signal peptide" evidence="1">
    <location>
        <begin position="1"/>
        <end position="27"/>
    </location>
</feature>
<organism evidence="2 3">
    <name type="scientific">Setaria italica</name>
    <name type="common">Foxtail millet</name>
    <name type="synonym">Panicum italicum</name>
    <dbReference type="NCBI Taxonomy" id="4555"/>
    <lineage>
        <taxon>Eukaryota</taxon>
        <taxon>Viridiplantae</taxon>
        <taxon>Streptophyta</taxon>
        <taxon>Embryophyta</taxon>
        <taxon>Tracheophyta</taxon>
        <taxon>Spermatophyta</taxon>
        <taxon>Magnoliopsida</taxon>
        <taxon>Liliopsida</taxon>
        <taxon>Poales</taxon>
        <taxon>Poaceae</taxon>
        <taxon>PACMAD clade</taxon>
        <taxon>Panicoideae</taxon>
        <taxon>Panicodae</taxon>
        <taxon>Paniceae</taxon>
        <taxon>Cenchrinae</taxon>
        <taxon>Setaria</taxon>
    </lineage>
</organism>
<evidence type="ECO:0000313" key="2">
    <source>
        <dbReference type="EnsemblPlants" id="KQK93569"/>
    </source>
</evidence>
<dbReference type="Proteomes" id="UP000004995">
    <property type="component" value="Unassembled WGS sequence"/>
</dbReference>
<name>K3ZNN4_SETIT</name>
<protein>
    <submittedName>
        <fullName evidence="2">Uncharacterized protein</fullName>
    </submittedName>
</protein>
<dbReference type="HOGENOM" id="CLU_161659_1_0_1"/>
<reference evidence="3" key="1">
    <citation type="journal article" date="2012" name="Nat. Biotechnol.">
        <title>Reference genome sequence of the model plant Setaria.</title>
        <authorList>
            <person name="Bennetzen J.L."/>
            <person name="Schmutz J."/>
            <person name="Wang H."/>
            <person name="Percifield R."/>
            <person name="Hawkins J."/>
            <person name="Pontaroli A.C."/>
            <person name="Estep M."/>
            <person name="Feng L."/>
            <person name="Vaughn J.N."/>
            <person name="Grimwood J."/>
            <person name="Jenkins J."/>
            <person name="Barry K."/>
            <person name="Lindquist E."/>
            <person name="Hellsten U."/>
            <person name="Deshpande S."/>
            <person name="Wang X."/>
            <person name="Wu X."/>
            <person name="Mitros T."/>
            <person name="Triplett J."/>
            <person name="Yang X."/>
            <person name="Ye C.Y."/>
            <person name="Mauro-Herrera M."/>
            <person name="Wang L."/>
            <person name="Li P."/>
            <person name="Sharma M."/>
            <person name="Sharma R."/>
            <person name="Ronald P.C."/>
            <person name="Panaud O."/>
            <person name="Kellogg E.A."/>
            <person name="Brutnell T.P."/>
            <person name="Doust A.N."/>
            <person name="Tuskan G.A."/>
            <person name="Rokhsar D."/>
            <person name="Devos K.M."/>
        </authorList>
    </citation>
    <scope>NUCLEOTIDE SEQUENCE [LARGE SCALE GENOMIC DNA]</scope>
    <source>
        <strain evidence="3">cv. Yugu1</strain>
    </source>
</reference>
<dbReference type="EnsemblPlants" id="KQK93569">
    <property type="protein sequence ID" value="KQK93569"/>
    <property type="gene ID" value="SETIT_028214mg"/>
</dbReference>
<keyword evidence="1" id="KW-0732">Signal</keyword>
<evidence type="ECO:0000313" key="3">
    <source>
        <dbReference type="Proteomes" id="UP000004995"/>
    </source>
</evidence>
<reference evidence="2" key="2">
    <citation type="submission" date="2018-08" db="UniProtKB">
        <authorList>
            <consortium name="EnsemblPlants"/>
        </authorList>
    </citation>
    <scope>IDENTIFICATION</scope>
    <source>
        <strain evidence="2">Yugu1</strain>
    </source>
</reference>
<dbReference type="Gramene" id="KQK93569">
    <property type="protein sequence ID" value="KQK93569"/>
    <property type="gene ID" value="SETIT_028214mg"/>
</dbReference>
<dbReference type="AlphaFoldDB" id="K3ZNN4"/>
<accession>K3ZNN4</accession>
<feature type="chain" id="PRO_5010127976" evidence="1">
    <location>
        <begin position="28"/>
        <end position="127"/>
    </location>
</feature>
<keyword evidence="3" id="KW-1185">Reference proteome</keyword>
<sequence>MEGKRTTALMVIMCLAILSLNVNPATAAQCSCCVSARAKACCFACITAAYYLHHEDILYSISTAKLTHALMGFPYLNLTVAAKMEETAVLAKWKMLRTSLKHSMNAIHRHMLLCFKLWPSYVNVYLQ</sequence>
<proteinExistence type="predicted"/>
<dbReference type="EMBL" id="AGNK02004620">
    <property type="status" value="NOT_ANNOTATED_CDS"/>
    <property type="molecule type" value="Genomic_DNA"/>
</dbReference>
<evidence type="ECO:0000256" key="1">
    <source>
        <dbReference type="SAM" id="SignalP"/>
    </source>
</evidence>
<dbReference type="OMA" id="NAIHRHM"/>